<name>A0A0H2R531_9AGAM</name>
<dbReference type="InParanoid" id="A0A0H2R531"/>
<feature type="transmembrane region" description="Helical" evidence="1">
    <location>
        <begin position="153"/>
        <end position="171"/>
    </location>
</feature>
<evidence type="ECO:0000313" key="3">
    <source>
        <dbReference type="Proteomes" id="UP000053477"/>
    </source>
</evidence>
<evidence type="ECO:0000313" key="2">
    <source>
        <dbReference type="EMBL" id="KLO06939.1"/>
    </source>
</evidence>
<feature type="transmembrane region" description="Helical" evidence="1">
    <location>
        <begin position="77"/>
        <end position="96"/>
    </location>
</feature>
<dbReference type="AlphaFoldDB" id="A0A0H2R531"/>
<gene>
    <name evidence="2" type="ORF">SCHPADRAFT_945689</name>
</gene>
<keyword evidence="1" id="KW-1133">Transmembrane helix</keyword>
<keyword evidence="3" id="KW-1185">Reference proteome</keyword>
<dbReference type="STRING" id="27342.A0A0H2R531"/>
<proteinExistence type="predicted"/>
<organism evidence="2 3">
    <name type="scientific">Schizopora paradoxa</name>
    <dbReference type="NCBI Taxonomy" id="27342"/>
    <lineage>
        <taxon>Eukaryota</taxon>
        <taxon>Fungi</taxon>
        <taxon>Dikarya</taxon>
        <taxon>Basidiomycota</taxon>
        <taxon>Agaricomycotina</taxon>
        <taxon>Agaricomycetes</taxon>
        <taxon>Hymenochaetales</taxon>
        <taxon>Schizoporaceae</taxon>
        <taxon>Schizopora</taxon>
    </lineage>
</organism>
<feature type="transmembrane region" description="Helical" evidence="1">
    <location>
        <begin position="127"/>
        <end position="146"/>
    </location>
</feature>
<reference evidence="2 3" key="1">
    <citation type="submission" date="2015-04" db="EMBL/GenBank/DDBJ databases">
        <title>Complete genome sequence of Schizopora paradoxa KUC8140, a cosmopolitan wood degrader in East Asia.</title>
        <authorList>
            <consortium name="DOE Joint Genome Institute"/>
            <person name="Min B."/>
            <person name="Park H."/>
            <person name="Jang Y."/>
            <person name="Kim J.-J."/>
            <person name="Kim K.H."/>
            <person name="Pangilinan J."/>
            <person name="Lipzen A."/>
            <person name="Riley R."/>
            <person name="Grigoriev I.V."/>
            <person name="Spatafora J.W."/>
            <person name="Choi I.-G."/>
        </authorList>
    </citation>
    <scope>NUCLEOTIDE SEQUENCE [LARGE SCALE GENOMIC DNA]</scope>
    <source>
        <strain evidence="2 3">KUC8140</strain>
    </source>
</reference>
<keyword evidence="1" id="KW-0472">Membrane</keyword>
<accession>A0A0H2R531</accession>
<sequence length="237" mass="26106">MGNFQSVNHPTTSQIVSRTMDGTLTTSPTSTSSHLQFLGIAPFAGPNLLGALIQSFETGIIFGQAMRFWSRSQRESVTVKTCVAYVVVVSFLRPSFSFLEVWNGLVLNFGDFVGASSPRWGSKFQPIMNVLLVAPLEGLLIWRCWLLTGKPTVLLVIFVAAYLASIAFPIVQVHEVFSAEFELVFIGITSNLAKNIKPPSYQLEPILVCLHVIPEVPDVALSTIPVDFFPIMQERCP</sequence>
<protein>
    <submittedName>
        <fullName evidence="2">Uncharacterized protein</fullName>
    </submittedName>
</protein>
<dbReference type="EMBL" id="KQ086171">
    <property type="protein sequence ID" value="KLO06939.1"/>
    <property type="molecule type" value="Genomic_DNA"/>
</dbReference>
<keyword evidence="1" id="KW-0812">Transmembrane</keyword>
<dbReference type="Proteomes" id="UP000053477">
    <property type="component" value="Unassembled WGS sequence"/>
</dbReference>
<dbReference type="OrthoDB" id="3155837at2759"/>
<evidence type="ECO:0000256" key="1">
    <source>
        <dbReference type="SAM" id="Phobius"/>
    </source>
</evidence>
<feature type="transmembrane region" description="Helical" evidence="1">
    <location>
        <begin position="35"/>
        <end position="56"/>
    </location>
</feature>